<evidence type="ECO:0000313" key="2">
    <source>
        <dbReference type="EMBL" id="KAK1119509.1"/>
    </source>
</evidence>
<evidence type="ECO:0000313" key="3">
    <source>
        <dbReference type="Proteomes" id="UP001177670"/>
    </source>
</evidence>
<dbReference type="Proteomes" id="UP001177670">
    <property type="component" value="Unassembled WGS sequence"/>
</dbReference>
<keyword evidence="3" id="KW-1185">Reference proteome</keyword>
<comment type="caution">
    <text evidence="2">The sequence shown here is derived from an EMBL/GenBank/DDBJ whole genome shotgun (WGS) entry which is preliminary data.</text>
</comment>
<dbReference type="AlphaFoldDB" id="A0AA40KGH5"/>
<dbReference type="Gene3D" id="1.10.10.10">
    <property type="entry name" value="Winged helix-like DNA-binding domain superfamily/Winged helix DNA-binding domain"/>
    <property type="match status" value="1"/>
</dbReference>
<reference evidence="2" key="1">
    <citation type="submission" date="2021-10" db="EMBL/GenBank/DDBJ databases">
        <title>Melipona bicolor Genome sequencing and assembly.</title>
        <authorList>
            <person name="Araujo N.S."/>
            <person name="Arias M.C."/>
        </authorList>
    </citation>
    <scope>NUCLEOTIDE SEQUENCE</scope>
    <source>
        <strain evidence="2">USP_2M_L1-L4_2017</strain>
        <tissue evidence="2">Whole body</tissue>
    </source>
</reference>
<organism evidence="2 3">
    <name type="scientific">Melipona bicolor</name>
    <dbReference type="NCBI Taxonomy" id="60889"/>
    <lineage>
        <taxon>Eukaryota</taxon>
        <taxon>Metazoa</taxon>
        <taxon>Ecdysozoa</taxon>
        <taxon>Arthropoda</taxon>
        <taxon>Hexapoda</taxon>
        <taxon>Insecta</taxon>
        <taxon>Pterygota</taxon>
        <taxon>Neoptera</taxon>
        <taxon>Endopterygota</taxon>
        <taxon>Hymenoptera</taxon>
        <taxon>Apocrita</taxon>
        <taxon>Aculeata</taxon>
        <taxon>Apoidea</taxon>
        <taxon>Anthophila</taxon>
        <taxon>Apidae</taxon>
        <taxon>Melipona</taxon>
    </lineage>
</organism>
<protein>
    <recommendedName>
        <fullName evidence="1">DUF4777 domain-containing protein</fullName>
    </recommendedName>
</protein>
<sequence length="173" mass="19367">MTRNVKGKKAAERLPRRRVRKFWPTKIAALIVSAIQDLRETKGSTPSKIIGYISYASDVADGKVKRQVKSVLKRGLKYGILRKRGGHYYLPTGDELDRANRVALRFAKLPLPSSRSTKSNATLPRKVAPVARRRRTSKFATRARRTKRLVPSRSVLISPTVSSANTVSNVDDL</sequence>
<proteinExistence type="predicted"/>
<dbReference type="InterPro" id="IPR036388">
    <property type="entry name" value="WH-like_DNA-bd_sf"/>
</dbReference>
<dbReference type="SUPFAM" id="SSF46785">
    <property type="entry name" value="Winged helix' DNA-binding domain"/>
    <property type="match status" value="1"/>
</dbReference>
<evidence type="ECO:0000259" key="1">
    <source>
        <dbReference type="Pfam" id="PF16007"/>
    </source>
</evidence>
<dbReference type="InterPro" id="IPR036390">
    <property type="entry name" value="WH_DNA-bd_sf"/>
</dbReference>
<name>A0AA40KGH5_9HYME</name>
<dbReference type="Pfam" id="PF16007">
    <property type="entry name" value="DUF4777"/>
    <property type="match status" value="1"/>
</dbReference>
<accession>A0AA40KGH5</accession>
<dbReference type="EMBL" id="JAHYIQ010000036">
    <property type="protein sequence ID" value="KAK1119509.1"/>
    <property type="molecule type" value="Genomic_DNA"/>
</dbReference>
<dbReference type="InterPro" id="IPR031957">
    <property type="entry name" value="DUF4777"/>
</dbReference>
<gene>
    <name evidence="2" type="ORF">K0M31_013335</name>
</gene>
<feature type="domain" description="DUF4777" evidence="1">
    <location>
        <begin position="28"/>
        <end position="90"/>
    </location>
</feature>